<evidence type="ECO:0000313" key="4">
    <source>
        <dbReference type="Proteomes" id="UP001497457"/>
    </source>
</evidence>
<dbReference type="InterPro" id="IPR001810">
    <property type="entry name" value="F-box_dom"/>
</dbReference>
<dbReference type="SUPFAM" id="SSF81383">
    <property type="entry name" value="F-box domain"/>
    <property type="match status" value="1"/>
</dbReference>
<dbReference type="InterPro" id="IPR011043">
    <property type="entry name" value="Gal_Oxase/kelch_b-propeller"/>
</dbReference>
<dbReference type="PANTHER" id="PTHR32133:SF359">
    <property type="entry name" value="F-BOX DOMAIN-CONTAINING PROTEIN"/>
    <property type="match status" value="1"/>
</dbReference>
<dbReference type="InterPro" id="IPR036047">
    <property type="entry name" value="F-box-like_dom_sf"/>
</dbReference>
<dbReference type="Pfam" id="PF23635">
    <property type="entry name" value="Beta-prop_AT5G49610-like"/>
    <property type="match status" value="1"/>
</dbReference>
<reference evidence="3 4" key="2">
    <citation type="submission" date="2024-10" db="EMBL/GenBank/DDBJ databases">
        <authorList>
            <person name="Ryan C."/>
        </authorList>
    </citation>
    <scope>NUCLEOTIDE SEQUENCE [LARGE SCALE GENOMIC DNA]</scope>
</reference>
<evidence type="ECO:0000259" key="2">
    <source>
        <dbReference type="Pfam" id="PF23635"/>
    </source>
</evidence>
<evidence type="ECO:0008006" key="5">
    <source>
        <dbReference type="Google" id="ProtNLM"/>
    </source>
</evidence>
<gene>
    <name evidence="3" type="ORF">URODEC1_LOCUS87292</name>
</gene>
<feature type="domain" description="F-box" evidence="1">
    <location>
        <begin position="10"/>
        <end position="45"/>
    </location>
</feature>
<accession>A0ABC9DNJ7</accession>
<feature type="domain" description="F-box protein AT5G49610-like beta-propeller" evidence="2">
    <location>
        <begin position="99"/>
        <end position="359"/>
    </location>
</feature>
<dbReference type="Gene3D" id="1.20.1280.50">
    <property type="match status" value="1"/>
</dbReference>
<keyword evidence="4" id="KW-1185">Reference proteome</keyword>
<dbReference type="Pfam" id="PF00646">
    <property type="entry name" value="F-box"/>
    <property type="match status" value="1"/>
</dbReference>
<dbReference type="EMBL" id="OZ075144">
    <property type="protein sequence ID" value="CAL5042589.1"/>
    <property type="molecule type" value="Genomic_DNA"/>
</dbReference>
<organism evidence="3 4">
    <name type="scientific">Urochloa decumbens</name>
    <dbReference type="NCBI Taxonomy" id="240449"/>
    <lineage>
        <taxon>Eukaryota</taxon>
        <taxon>Viridiplantae</taxon>
        <taxon>Streptophyta</taxon>
        <taxon>Embryophyta</taxon>
        <taxon>Tracheophyta</taxon>
        <taxon>Spermatophyta</taxon>
        <taxon>Magnoliopsida</taxon>
        <taxon>Liliopsida</taxon>
        <taxon>Poales</taxon>
        <taxon>Poaceae</taxon>
        <taxon>PACMAD clade</taxon>
        <taxon>Panicoideae</taxon>
        <taxon>Panicodae</taxon>
        <taxon>Paniceae</taxon>
        <taxon>Melinidinae</taxon>
        <taxon>Urochloa</taxon>
    </lineage>
</organism>
<evidence type="ECO:0000259" key="1">
    <source>
        <dbReference type="Pfam" id="PF00646"/>
    </source>
</evidence>
<evidence type="ECO:0000313" key="3">
    <source>
        <dbReference type="EMBL" id="CAL5042589.1"/>
    </source>
</evidence>
<dbReference type="AlphaFoldDB" id="A0ABC9DNJ7"/>
<reference evidence="4" key="1">
    <citation type="submission" date="2024-06" db="EMBL/GenBank/DDBJ databases">
        <authorList>
            <person name="Ryan C."/>
        </authorList>
    </citation>
    <scope>NUCLEOTIDE SEQUENCE [LARGE SCALE GENOMIC DNA]</scope>
</reference>
<name>A0ABC9DNJ7_9POAL</name>
<dbReference type="Proteomes" id="UP001497457">
    <property type="component" value="Chromosome 34rd"/>
</dbReference>
<dbReference type="SUPFAM" id="SSF50965">
    <property type="entry name" value="Galactose oxidase, central domain"/>
    <property type="match status" value="1"/>
</dbReference>
<dbReference type="InterPro" id="IPR056594">
    <property type="entry name" value="AT5G49610-like_b-prop"/>
</dbReference>
<sequence length="370" mass="39896">MVAPPRMLAEEVIGEILFRLPPDHPACHFRASAVCKSWRAFLADPAMLRLYRELHAAPPVLGFLQNTGRADNPFARIIPTAAPSPPLRPPDFQCWLSLVLDCRHGRVLLHTINPLGLLVWNPVTGSHHVLPDQPGHPEPPFSHFTGAVLCAKDGCGHLDCSGGPFRVVFAATVDQDVDAVFTWASLYSSETGAWTEPATVHPGALMNSSDVMGPSLLAGDALYFTLDLLNNRTVLRYDLGGGALSVMDPPPLVRRDTFLVTGDHGGLGVAAVEGYSLHIWSWKAAGAGGWAPPRVIDLEMSIPFTIGDPVTELKVIGFAEMTGIIFVSANGEISGVDLRSGRVSKFSNKTPESNTIFPFEIFYTLGMQGT</sequence>
<proteinExistence type="predicted"/>
<dbReference type="PANTHER" id="PTHR32133">
    <property type="entry name" value="OS07G0120400 PROTEIN"/>
    <property type="match status" value="1"/>
</dbReference>
<protein>
    <recommendedName>
        <fullName evidence="5">F-box domain-containing protein</fullName>
    </recommendedName>
</protein>